<evidence type="ECO:0000256" key="1">
    <source>
        <dbReference type="ARBA" id="ARBA00004651"/>
    </source>
</evidence>
<comment type="subcellular location">
    <subcellularLocation>
        <location evidence="1 8">Cell membrane</location>
        <topology evidence="1 8">Multi-pass membrane protein</topology>
    </subcellularLocation>
</comment>
<feature type="transmembrane region" description="Helical" evidence="8">
    <location>
        <begin position="360"/>
        <end position="379"/>
    </location>
</feature>
<gene>
    <name evidence="8" type="primary">lnt</name>
    <name evidence="11" type="ORF">GCM10009579_44750</name>
</gene>
<organism evidence="11 12">
    <name type="scientific">Streptomyces javensis</name>
    <dbReference type="NCBI Taxonomy" id="114698"/>
    <lineage>
        <taxon>Bacteria</taxon>
        <taxon>Bacillati</taxon>
        <taxon>Actinomycetota</taxon>
        <taxon>Actinomycetes</taxon>
        <taxon>Kitasatosporales</taxon>
        <taxon>Streptomycetaceae</taxon>
        <taxon>Streptomyces</taxon>
        <taxon>Streptomyces violaceusniger group</taxon>
    </lineage>
</organism>
<evidence type="ECO:0000256" key="9">
    <source>
        <dbReference type="SAM" id="MobiDB-lite"/>
    </source>
</evidence>
<keyword evidence="3 8" id="KW-0808">Transferase</keyword>
<dbReference type="EMBL" id="BAAAIH010000025">
    <property type="protein sequence ID" value="GAA1280030.1"/>
    <property type="molecule type" value="Genomic_DNA"/>
</dbReference>
<proteinExistence type="inferred from homology"/>
<name>A0ABN1X292_9ACTN</name>
<evidence type="ECO:0000256" key="7">
    <source>
        <dbReference type="ARBA" id="ARBA00023315"/>
    </source>
</evidence>
<dbReference type="Gene3D" id="3.60.110.10">
    <property type="entry name" value="Carbon-nitrogen hydrolase"/>
    <property type="match status" value="1"/>
</dbReference>
<feature type="transmembrane region" description="Helical" evidence="8">
    <location>
        <begin position="180"/>
        <end position="210"/>
    </location>
</feature>
<keyword evidence="2 8" id="KW-1003">Cell membrane</keyword>
<evidence type="ECO:0000256" key="2">
    <source>
        <dbReference type="ARBA" id="ARBA00022475"/>
    </source>
</evidence>
<evidence type="ECO:0000313" key="12">
    <source>
        <dbReference type="Proteomes" id="UP001500282"/>
    </source>
</evidence>
<dbReference type="EC" id="2.3.1.269" evidence="8"/>
<evidence type="ECO:0000313" key="11">
    <source>
        <dbReference type="EMBL" id="GAA1280030.1"/>
    </source>
</evidence>
<dbReference type="NCBIfam" id="TIGR00546">
    <property type="entry name" value="lnt"/>
    <property type="match status" value="1"/>
</dbReference>
<accession>A0ABN1X292</accession>
<feature type="region of interest" description="Disordered" evidence="9">
    <location>
        <begin position="1"/>
        <end position="103"/>
    </location>
</feature>
<dbReference type="InterPro" id="IPR045378">
    <property type="entry name" value="LNT_N"/>
</dbReference>
<evidence type="ECO:0000256" key="4">
    <source>
        <dbReference type="ARBA" id="ARBA00022692"/>
    </source>
</evidence>
<comment type="catalytic activity">
    <reaction evidence="8">
        <text>N-terminal S-1,2-diacyl-sn-glyceryl-L-cysteinyl-[lipoprotein] + a glycerophospholipid = N-acyl-S-1,2-diacyl-sn-glyceryl-L-cysteinyl-[lipoprotein] + a 2-acyl-sn-glycero-3-phospholipid + H(+)</text>
        <dbReference type="Rhea" id="RHEA:48228"/>
        <dbReference type="Rhea" id="RHEA-COMP:14681"/>
        <dbReference type="Rhea" id="RHEA-COMP:14684"/>
        <dbReference type="ChEBI" id="CHEBI:15378"/>
        <dbReference type="ChEBI" id="CHEBI:136912"/>
        <dbReference type="ChEBI" id="CHEBI:140656"/>
        <dbReference type="ChEBI" id="CHEBI:140657"/>
        <dbReference type="ChEBI" id="CHEBI:140660"/>
        <dbReference type="EC" id="2.3.1.269"/>
    </reaction>
</comment>
<feature type="transmembrane region" description="Helical" evidence="8">
    <location>
        <begin position="660"/>
        <end position="677"/>
    </location>
</feature>
<dbReference type="Pfam" id="PF20154">
    <property type="entry name" value="LNT_N"/>
    <property type="match status" value="1"/>
</dbReference>
<feature type="compositionally biased region" description="Gly residues" evidence="9">
    <location>
        <begin position="45"/>
        <end position="63"/>
    </location>
</feature>
<feature type="region of interest" description="Disordered" evidence="9">
    <location>
        <begin position="146"/>
        <end position="165"/>
    </location>
</feature>
<dbReference type="SUPFAM" id="SSF56317">
    <property type="entry name" value="Carbon-nitrogen hydrolase"/>
    <property type="match status" value="1"/>
</dbReference>
<dbReference type="InterPro" id="IPR036526">
    <property type="entry name" value="C-N_Hydrolase_sf"/>
</dbReference>
<dbReference type="Proteomes" id="UP001500282">
    <property type="component" value="Unassembled WGS sequence"/>
</dbReference>
<evidence type="ECO:0000256" key="8">
    <source>
        <dbReference type="HAMAP-Rule" id="MF_01148"/>
    </source>
</evidence>
<sequence length="687" mass="69786">MPSGSDTTAEAAPTGPDADRPGQRTTGSAATPPTEGADGADGADGAEGGDAVGGRKPVGGGDAAEGRKPGEGGDAVGGPVPVEDRDAAEGGASGATGAAAPGTAASGAASAVPASAASGAAADASETASAASGSVPAASETASAASAASGSASAPSPGGGRPGRLRRLGLLARREARRSALAAGSGLALGLAFPPFGVWPLSLVAVAALALLTHGRTARQGAWTGFAFGVPFFLLLLKWLSVVGWDAVVGLSIIEAAFLALMGAGLALVSRLPVPALWPLWTACLWVAEEWARDRVPFGGFPWGRLAFANTGSPYTPLAALGGAPLVTFGVALTGGALAGAALTLWRLRGAGGFSPRRALPAAGAVAVAAAVTAAGFAVPVPTAADDSVDIAVVQGNVQQAGMDFLGRPMKILNNHVNATLDLAKDIRAGRIAKPDLVIWPENASDLDPFQYREAYARIDEAVKSIGVPVLVGALVDHPTKQGYVENQGIVWDPKSGPGASYTKQHPVPFGEYVPFRQELSKVITRLQRVPRDFYPGDHTGVLNVGPARLGDVICFEVAYDEIVRDTVNAGARAIVVQTNNATYGRSGQPEQQLVMSRLRAIEHGRPVITAATSGISAVVSPDGTIEQRTKEFTQDVLTARIPLRDGKTLADRVGAIPEWVLAMVGVLSCAAAIMIGRRGRTDEKGQ</sequence>
<feature type="transmembrane region" description="Helical" evidence="8">
    <location>
        <begin position="247"/>
        <end position="269"/>
    </location>
</feature>
<evidence type="ECO:0000259" key="10">
    <source>
        <dbReference type="PROSITE" id="PS50263"/>
    </source>
</evidence>
<keyword evidence="5 8" id="KW-1133">Transmembrane helix</keyword>
<evidence type="ECO:0000256" key="3">
    <source>
        <dbReference type="ARBA" id="ARBA00022679"/>
    </source>
</evidence>
<keyword evidence="6 8" id="KW-0472">Membrane</keyword>
<comment type="pathway">
    <text evidence="8">Protein modification; lipoprotein biosynthesis (N-acyl transfer).</text>
</comment>
<feature type="transmembrane region" description="Helical" evidence="8">
    <location>
        <begin position="326"/>
        <end position="348"/>
    </location>
</feature>
<dbReference type="Pfam" id="PF00795">
    <property type="entry name" value="CN_hydrolase"/>
    <property type="match status" value="1"/>
</dbReference>
<dbReference type="PANTHER" id="PTHR38686:SF1">
    <property type="entry name" value="APOLIPOPROTEIN N-ACYLTRANSFERASE"/>
    <property type="match status" value="1"/>
</dbReference>
<dbReference type="HAMAP" id="MF_01148">
    <property type="entry name" value="Lnt"/>
    <property type="match status" value="1"/>
</dbReference>
<protein>
    <recommendedName>
        <fullName evidence="8">Apolipoprotein N-acyltransferase</fullName>
        <shortName evidence="8">ALP N-acyltransferase</shortName>
        <ecNumber evidence="8">2.3.1.269</ecNumber>
    </recommendedName>
</protein>
<keyword evidence="4 8" id="KW-0812">Transmembrane</keyword>
<keyword evidence="7 8" id="KW-0012">Acyltransferase</keyword>
<comment type="similarity">
    <text evidence="8">Belongs to the CN hydrolase family. Apolipoprotein N-acyltransferase subfamily.</text>
</comment>
<evidence type="ECO:0000256" key="5">
    <source>
        <dbReference type="ARBA" id="ARBA00022989"/>
    </source>
</evidence>
<dbReference type="PROSITE" id="PS50263">
    <property type="entry name" value="CN_HYDROLASE"/>
    <property type="match status" value="1"/>
</dbReference>
<dbReference type="InterPro" id="IPR004563">
    <property type="entry name" value="Apolipo_AcylTrfase"/>
</dbReference>
<keyword evidence="12" id="KW-1185">Reference proteome</keyword>
<dbReference type="CDD" id="cd07571">
    <property type="entry name" value="ALP_N-acyl_transferase"/>
    <property type="match status" value="1"/>
</dbReference>
<comment type="caution">
    <text evidence="11">The sequence shown here is derived from an EMBL/GenBank/DDBJ whole genome shotgun (WGS) entry which is preliminary data.</text>
</comment>
<feature type="transmembrane region" description="Helical" evidence="8">
    <location>
        <begin position="222"/>
        <end position="240"/>
    </location>
</feature>
<feature type="compositionally biased region" description="Low complexity" evidence="9">
    <location>
        <begin position="146"/>
        <end position="156"/>
    </location>
</feature>
<dbReference type="PANTHER" id="PTHR38686">
    <property type="entry name" value="APOLIPOPROTEIN N-ACYLTRANSFERASE"/>
    <property type="match status" value="1"/>
</dbReference>
<comment type="function">
    <text evidence="8">Catalyzes the phospholipid dependent N-acylation of the N-terminal cysteine of apolipoprotein, the last step in lipoprotein maturation.</text>
</comment>
<reference evidence="11 12" key="1">
    <citation type="journal article" date="2019" name="Int. J. Syst. Evol. Microbiol.">
        <title>The Global Catalogue of Microorganisms (GCM) 10K type strain sequencing project: providing services to taxonomists for standard genome sequencing and annotation.</title>
        <authorList>
            <consortium name="The Broad Institute Genomics Platform"/>
            <consortium name="The Broad Institute Genome Sequencing Center for Infectious Disease"/>
            <person name="Wu L."/>
            <person name="Ma J."/>
        </authorList>
    </citation>
    <scope>NUCLEOTIDE SEQUENCE [LARGE SCALE GENOMIC DNA]</scope>
    <source>
        <strain evidence="11 12">JCM 11448</strain>
    </source>
</reference>
<evidence type="ECO:0000256" key="6">
    <source>
        <dbReference type="ARBA" id="ARBA00023136"/>
    </source>
</evidence>
<dbReference type="InterPro" id="IPR003010">
    <property type="entry name" value="C-N_Hydrolase"/>
</dbReference>
<feature type="domain" description="CN hydrolase" evidence="10">
    <location>
        <begin position="394"/>
        <end position="644"/>
    </location>
</feature>